<comment type="subcellular location">
    <subcellularLocation>
        <location evidence="1">Cytoplasm</location>
    </subcellularLocation>
</comment>
<dbReference type="PANTHER" id="PTHR15454">
    <property type="entry name" value="NISCHARIN RELATED"/>
    <property type="match status" value="1"/>
</dbReference>
<keyword evidence="6" id="KW-0677">Repeat</keyword>
<dbReference type="InterPro" id="IPR001611">
    <property type="entry name" value="Leu-rich_rpt"/>
</dbReference>
<evidence type="ECO:0000256" key="2">
    <source>
        <dbReference type="ARBA" id="ARBA00008771"/>
    </source>
</evidence>
<feature type="region of interest" description="Disordered" evidence="7">
    <location>
        <begin position="354"/>
        <end position="382"/>
    </location>
</feature>
<dbReference type="Proteomes" id="UP001372834">
    <property type="component" value="Unassembled WGS sequence"/>
</dbReference>
<dbReference type="InterPro" id="IPR032675">
    <property type="entry name" value="LRR_dom_sf"/>
</dbReference>
<dbReference type="Pfam" id="PF12799">
    <property type="entry name" value="LRR_4"/>
    <property type="match status" value="1"/>
</dbReference>
<keyword evidence="5" id="KW-0433">Leucine-rich repeat</keyword>
<evidence type="ECO:0000259" key="8">
    <source>
        <dbReference type="Pfam" id="PF15904"/>
    </source>
</evidence>
<feature type="region of interest" description="Disordered" evidence="7">
    <location>
        <begin position="882"/>
        <end position="903"/>
    </location>
</feature>
<feature type="domain" description="LKB1 serine/threonine kinase interacting protein 1 N-terminal" evidence="8">
    <location>
        <begin position="12"/>
        <end position="98"/>
    </location>
</feature>
<comment type="similarity">
    <text evidence="2">Belongs to the STK11IP family.</text>
</comment>
<sequence>MSDKRNMSTNTSEISQLANILHQDGDKVLNALSKLSLNAILLQKLNKEFDLFLENLTDGEESFHVVTPTHGNSQLLKDLNFLHDFIQKTVGLKLTHNPSLTLLNQKLDIGKFKSIKYLEIKKIPIKQIIGMKSIQSQLESIVCIRCLLSLEELLRECGGDNSKGFVWSELREAVLSFNNIKAIDTSIAFAPWLQVLDLSHNQITDVKAIECLPNLKYVNLSFNCIDVIPTFNKSARKKIELLVLKNNYIEDLSGIRGLSHLTELDISNNWIANWDILDPLLVVSTLQWLSLEGNPISCHSYYRQRVAGYLHISASFSDFYLDKLKLSKKEKTIVGIKLCDENAALTKSHIESLSKESFRKQSPLTDRSKDQNGTSRKSGKPRVVVIPNLDDGTYEETPCSANSLEFSVNSSTEYLITKKRIENARSIYGIDNWLVQGSSVVQDILGLPPAQVSTSTPCDDMCLKAALDSARNIVTTVAVIESQPNDVADDSDKNNLDSFTTCNEGDSTSNYFSAETSGEKGDSSKERNKEIVESSVVDTKEISPDIEEIQEEEEEPEIEIDENEKLYVVQKEVKLPNKEILLDEMFLTITESELRERETIRGKIITKWCLTSLESCEKLKSNKLLIVFDTVRRDKKERVYRLDEQDSNALYKQMSEILESRSLRDMNQVVYKCENCSSQFSSEINSRKTESSECCPFCHSKFILQLDEVPLPSKESERKTVETKNVKNTGIKASHNRSSSASGFFQSFMNQSDDKMLKCASQSSIGSAASLEGINELPTIQNSNIKRSDSDIEILSNPSQSSIEVIEGPTRWTTGNGPRRKKMSEEKQDNRLESAATSSSLNQTNAPVGLTESSSSGYTPKYITGSITDSICTAYESSSATTSNKLEGSKGLGEETQNGGTKSDPILQGWSHCGPLLKNVILVNVLKTAITKCTNEVDLVKYSYSDFTSMDHRIKLFLYTHVFDDASEEFSFGLRAVVAPVGTDNGITTFPACVIFSNRNLYFLKVINREKGDDARNFLQKIDSMCFNLNTISSVFILTWYQGVGVKVKQSKNKWKQYLILLMDPARTKNFINYLNLSGTQGQECIQLAKEVEERPYWAVQHLLLSCTSLEDTNIQYFCLFNSCSIRSNSSNKDIQVGGILTNSTELLLIVDQINWLFDGTIQPPNLEYLQKFRNLVQVFVNKLIVILHFSDAAQQTEVWNLVMEGEESVDELLNRVKESWEKLFSTPLQVTSL</sequence>
<evidence type="ECO:0000313" key="10">
    <source>
        <dbReference type="EMBL" id="KAK6644203.1"/>
    </source>
</evidence>
<dbReference type="InterPro" id="IPR057288">
    <property type="entry name" value="PH_PLEKHM2"/>
</dbReference>
<feature type="region of interest" description="Disordered" evidence="7">
    <location>
        <begin position="714"/>
        <end position="740"/>
    </location>
</feature>
<dbReference type="PANTHER" id="PTHR15454:SF69">
    <property type="entry name" value="SERINE_THREONINE-PROTEIN KINASE 11-INTERACTING PROTEIN"/>
    <property type="match status" value="1"/>
</dbReference>
<dbReference type="Pfam" id="PF15904">
    <property type="entry name" value="LIP1"/>
    <property type="match status" value="1"/>
</dbReference>
<feature type="domain" description="PLEKHM2 PH" evidence="9">
    <location>
        <begin position="946"/>
        <end position="1080"/>
    </location>
</feature>
<evidence type="ECO:0000313" key="11">
    <source>
        <dbReference type="Proteomes" id="UP001372834"/>
    </source>
</evidence>
<gene>
    <name evidence="10" type="ORF">RUM43_000470</name>
</gene>
<evidence type="ECO:0000256" key="7">
    <source>
        <dbReference type="SAM" id="MobiDB-lite"/>
    </source>
</evidence>
<dbReference type="InterPro" id="IPR025875">
    <property type="entry name" value="Leu-rich_rpt_4"/>
</dbReference>
<feature type="compositionally biased region" description="Basic and acidic residues" evidence="7">
    <location>
        <begin position="823"/>
        <end position="832"/>
    </location>
</feature>
<feature type="compositionally biased region" description="Polar residues" evidence="7">
    <location>
        <begin position="496"/>
        <end position="516"/>
    </location>
</feature>
<feature type="compositionally biased region" description="Polar residues" evidence="7">
    <location>
        <begin position="835"/>
        <end position="855"/>
    </location>
</feature>
<evidence type="ECO:0000256" key="4">
    <source>
        <dbReference type="ARBA" id="ARBA00022490"/>
    </source>
</evidence>
<accession>A0AAN8SCG4</accession>
<name>A0AAN8SCG4_POLSC</name>
<dbReference type="AlphaFoldDB" id="A0AAN8SCG4"/>
<feature type="compositionally biased region" description="Basic and acidic residues" evidence="7">
    <location>
        <begin position="714"/>
        <end position="725"/>
    </location>
</feature>
<dbReference type="Gene3D" id="3.80.10.10">
    <property type="entry name" value="Ribonuclease Inhibitor"/>
    <property type="match status" value="1"/>
</dbReference>
<dbReference type="PROSITE" id="PS51450">
    <property type="entry name" value="LRR"/>
    <property type="match status" value="3"/>
</dbReference>
<evidence type="ECO:0000256" key="6">
    <source>
        <dbReference type="ARBA" id="ARBA00022737"/>
    </source>
</evidence>
<dbReference type="InterPro" id="IPR031782">
    <property type="entry name" value="LIP1_N"/>
</dbReference>
<evidence type="ECO:0000259" key="9">
    <source>
        <dbReference type="Pfam" id="PF23142"/>
    </source>
</evidence>
<evidence type="ECO:0000256" key="5">
    <source>
        <dbReference type="ARBA" id="ARBA00022614"/>
    </source>
</evidence>
<reference evidence="10 11" key="1">
    <citation type="submission" date="2023-10" db="EMBL/GenBank/DDBJ databases">
        <title>Genomes of two closely related lineages of the louse Polyplax serrata with different host specificities.</title>
        <authorList>
            <person name="Martinu J."/>
            <person name="Tarabai H."/>
            <person name="Stefka J."/>
            <person name="Hypsa V."/>
        </authorList>
    </citation>
    <scope>NUCLEOTIDE SEQUENCE [LARGE SCALE GENOMIC DNA]</scope>
    <source>
        <strain evidence="10">HR10_N</strain>
    </source>
</reference>
<evidence type="ECO:0000256" key="3">
    <source>
        <dbReference type="ARBA" id="ARBA00020683"/>
    </source>
</evidence>
<dbReference type="SUPFAM" id="SSF52075">
    <property type="entry name" value="Outer arm dynein light chain 1"/>
    <property type="match status" value="1"/>
</dbReference>
<keyword evidence="4" id="KW-0963">Cytoplasm</keyword>
<evidence type="ECO:0000256" key="1">
    <source>
        <dbReference type="ARBA" id="ARBA00004496"/>
    </source>
</evidence>
<dbReference type="EMBL" id="JAWJWE010000001">
    <property type="protein sequence ID" value="KAK6644203.1"/>
    <property type="molecule type" value="Genomic_DNA"/>
</dbReference>
<feature type="region of interest" description="Disordered" evidence="7">
    <location>
        <begin position="791"/>
        <end position="855"/>
    </location>
</feature>
<feature type="region of interest" description="Disordered" evidence="7">
    <location>
        <begin position="485"/>
        <end position="529"/>
    </location>
</feature>
<feature type="compositionally biased region" description="Polar residues" evidence="7">
    <location>
        <begin position="360"/>
        <end position="376"/>
    </location>
</feature>
<protein>
    <recommendedName>
        <fullName evidence="3">Serine/threonine-protein kinase 11-interacting protein</fullName>
    </recommendedName>
</protein>
<dbReference type="GO" id="GO:0005737">
    <property type="term" value="C:cytoplasm"/>
    <property type="evidence" value="ECO:0007669"/>
    <property type="project" value="UniProtKB-SubCell"/>
</dbReference>
<dbReference type="Pfam" id="PF23142">
    <property type="entry name" value="PH_PLEKHM2"/>
    <property type="match status" value="1"/>
</dbReference>
<comment type="caution">
    <text evidence="10">The sequence shown here is derived from an EMBL/GenBank/DDBJ whole genome shotgun (WGS) entry which is preliminary data.</text>
</comment>
<organism evidence="10 11">
    <name type="scientific">Polyplax serrata</name>
    <name type="common">Common mouse louse</name>
    <dbReference type="NCBI Taxonomy" id="468196"/>
    <lineage>
        <taxon>Eukaryota</taxon>
        <taxon>Metazoa</taxon>
        <taxon>Ecdysozoa</taxon>
        <taxon>Arthropoda</taxon>
        <taxon>Hexapoda</taxon>
        <taxon>Insecta</taxon>
        <taxon>Pterygota</taxon>
        <taxon>Neoptera</taxon>
        <taxon>Paraneoptera</taxon>
        <taxon>Psocodea</taxon>
        <taxon>Troctomorpha</taxon>
        <taxon>Phthiraptera</taxon>
        <taxon>Anoplura</taxon>
        <taxon>Polyplacidae</taxon>
        <taxon>Polyplax</taxon>
    </lineage>
</organism>
<proteinExistence type="inferred from homology"/>
<feature type="compositionally biased region" description="Basic and acidic residues" evidence="7">
    <location>
        <begin position="517"/>
        <end position="529"/>
    </location>
</feature>